<evidence type="ECO:0000256" key="6">
    <source>
        <dbReference type="RuleBase" id="RU361133"/>
    </source>
</evidence>
<dbReference type="Proteomes" id="UP000504636">
    <property type="component" value="Unplaced"/>
</dbReference>
<accession>A0A6A6Z9R6</accession>
<dbReference type="InterPro" id="IPR035892">
    <property type="entry name" value="C2_domain_sf"/>
</dbReference>
<dbReference type="Gene3D" id="2.60.40.150">
    <property type="entry name" value="C2 domain"/>
    <property type="match status" value="1"/>
</dbReference>
<evidence type="ECO:0000256" key="7">
    <source>
        <dbReference type="SAM" id="MobiDB-lite"/>
    </source>
</evidence>
<feature type="compositionally biased region" description="Low complexity" evidence="7">
    <location>
        <begin position="1"/>
        <end position="10"/>
    </location>
</feature>
<feature type="compositionally biased region" description="Basic and acidic residues" evidence="7">
    <location>
        <begin position="1101"/>
        <end position="1110"/>
    </location>
</feature>
<dbReference type="InterPro" id="IPR011993">
    <property type="entry name" value="PH-like_dom_sf"/>
</dbReference>
<dbReference type="EC" id="3.1.4.11" evidence="1 6"/>
<dbReference type="SUPFAM" id="SSF49562">
    <property type="entry name" value="C2 domain (Calcium/lipid-binding domain, CaLB)"/>
    <property type="match status" value="1"/>
</dbReference>
<dbReference type="AlphaFoldDB" id="A0A6A6Z9R6"/>
<dbReference type="GeneID" id="54465586"/>
<dbReference type="InterPro" id="IPR017946">
    <property type="entry name" value="PLC-like_Pdiesterase_TIM-brl"/>
</dbReference>
<dbReference type="SUPFAM" id="SSF47473">
    <property type="entry name" value="EF-hand"/>
    <property type="match status" value="1"/>
</dbReference>
<dbReference type="PROSITE" id="PS50004">
    <property type="entry name" value="C2"/>
    <property type="match status" value="1"/>
</dbReference>
<dbReference type="GO" id="GO:0004435">
    <property type="term" value="F:phosphatidylinositol-4,5-bisphosphate phospholipase C activity"/>
    <property type="evidence" value="ECO:0007669"/>
    <property type="project" value="UniProtKB-EC"/>
</dbReference>
<feature type="domain" description="C2" evidence="8">
    <location>
        <begin position="903"/>
        <end position="1057"/>
    </location>
</feature>
<keyword evidence="4 6" id="KW-0443">Lipid metabolism</keyword>
<dbReference type="InterPro" id="IPR000008">
    <property type="entry name" value="C2_dom"/>
</dbReference>
<evidence type="ECO:0000256" key="1">
    <source>
        <dbReference type="ARBA" id="ARBA00012368"/>
    </source>
</evidence>
<feature type="region of interest" description="Disordered" evidence="7">
    <location>
        <begin position="138"/>
        <end position="158"/>
    </location>
</feature>
<evidence type="ECO:0000313" key="10">
    <source>
        <dbReference type="EMBL" id="KAF2816957.1"/>
    </source>
</evidence>
<dbReference type="Gene3D" id="3.20.20.190">
    <property type="entry name" value="Phosphatidylinositol (PI) phosphodiesterase"/>
    <property type="match status" value="2"/>
</dbReference>
<dbReference type="PANTHER" id="PTHR10336:SF36">
    <property type="entry name" value="1-PHOSPHATIDYLINOSITOL 4,5-BISPHOSPHATE PHOSPHODIESTERASE BETA-4"/>
    <property type="match status" value="1"/>
</dbReference>
<dbReference type="SMART" id="SM00239">
    <property type="entry name" value="C2"/>
    <property type="match status" value="1"/>
</dbReference>
<dbReference type="CDD" id="cd00275">
    <property type="entry name" value="C2_PLC_like"/>
    <property type="match status" value="1"/>
</dbReference>
<dbReference type="InterPro" id="IPR001711">
    <property type="entry name" value="PLipase_C_Pinositol-sp_Y"/>
</dbReference>
<dbReference type="EMBL" id="MU003692">
    <property type="protein sequence ID" value="KAF2816957.1"/>
    <property type="molecule type" value="Genomic_DNA"/>
</dbReference>
<dbReference type="GO" id="GO:0016042">
    <property type="term" value="P:lipid catabolic process"/>
    <property type="evidence" value="ECO:0007669"/>
    <property type="project" value="UniProtKB-KW"/>
</dbReference>
<dbReference type="SMART" id="SM00149">
    <property type="entry name" value="PLCYc"/>
    <property type="match status" value="1"/>
</dbReference>
<feature type="compositionally biased region" description="Low complexity" evidence="7">
    <location>
        <begin position="52"/>
        <end position="81"/>
    </location>
</feature>
<dbReference type="Gene3D" id="1.10.238.10">
    <property type="entry name" value="EF-hand"/>
    <property type="match status" value="1"/>
</dbReference>
<dbReference type="OrthoDB" id="269822at2759"/>
<proteinExistence type="predicted"/>
<protein>
    <recommendedName>
        <fullName evidence="1 6">Phosphoinositide phospholipase C</fullName>
        <ecNumber evidence="1 6">3.1.4.11</ecNumber>
    </recommendedName>
</protein>
<feature type="region of interest" description="Disordered" evidence="7">
    <location>
        <begin position="52"/>
        <end position="123"/>
    </location>
</feature>
<evidence type="ECO:0000259" key="9">
    <source>
        <dbReference type="PROSITE" id="PS50008"/>
    </source>
</evidence>
<feature type="compositionally biased region" description="Polar residues" evidence="7">
    <location>
        <begin position="1139"/>
        <end position="1150"/>
    </location>
</feature>
<dbReference type="RefSeq" id="XP_033583921.1">
    <property type="nucleotide sequence ID" value="XM_033724693.1"/>
</dbReference>
<sequence length="1150" mass="127512">MSSPSLSARSSELHLNGDARATRPRIPSPQRSFGRMSSKHFVITSIPLTVTPASARSNSSSRNSPASTASQMAASSSLQSTPEGLVPVSQPLATPAPLSLGESYMHPPASTPPASSPSAMAVALGKGPSLIRRVSRGAQGIPNRFRRHGHRDSSCGPVIMRRRSDSRGVADTYMDISDLELGDLDNEEAVEDLAHAAQDPHNALGITAGRPSVTSAPDPGVVAPIRSSLLQQGTTLTKVHKGKEKKIKFRMDFESAKVCWDSARLSKQFYIDDVRDFRIGREARNYREENGIAEKYEPLWFTIIYADSRSKARPPKHLHLIAPTPGIFDLWINTLELVSRSRLNMMAGLVDATEKSAKSFWRHAMDKKFDRAEHAEEDETMDLQGVLKLCRSLHINTSENSIRSHFDKAVSENSRVLTQAQFLMFVKRLKERQDIKKIYKEIKANSPTGLVDKSAFLAFLKHSQGVDVQADLEHWTNVFEKYARASKPKATVSPQLSSESMFLTISSQAFQAFLSSTHNSTYAPASPEPKFDRPLNEYFISSSHNTYLLGRQVAGESSTEAYITALQKGCRCVEVDCWDGSDGKPVVMHGRTLTKSIPFLDTIKVIAKYAFVSSPYPVIISLEVHCNPAQQEIMTQNMKTEFGDALLLDPLDDSKTLPSPEALKGKILIKVKAAAEDTDDATIINDLTTQRRQRSFSSPFSRPTVFADQGQMLYSPQSISPPEKPGFLWASPRTSTTSTAGTTTTTPGTVGSISCSSDESDTPHVPTPAGKKKKKNTSKITKVLGDLGVYTRGIKFSDFTGQDANTYNHVFSFAERTFDRLCKADSDSKRLIEEHNMRCLMRVYPSGHRIYSSNFDPTKFWRRGVQMAALNWQTYDVPQQLNEAMFAAGNDRLGYVLKPDELRPGHFPAKGASKTPKKLVKFTVDRITAQQLPRPSGLSSDSNINPYIEFEMHFAEDKGRGIATCEGGEDASDRRGISGIGEPVRVRTITAPGNGYDPEWQDTITMSCETRYPSLVFVRWTVYNSLDGRNKGGIALATFTAKLSSLQQGYRHLPLYDVSGEQYLFSTLFCRIKKEDHVLVVEPQAPIERILTSPGNMDPLELPKDGERASRGILKKLLTRTPSDRKQRKESESKERNGSRFSRSSTIERQ</sequence>
<feature type="compositionally biased region" description="Low complexity" evidence="7">
    <location>
        <begin position="734"/>
        <end position="752"/>
    </location>
</feature>
<comment type="catalytic activity">
    <reaction evidence="6">
        <text>a 1,2-diacyl-sn-glycero-3-phospho-(1D-myo-inositol-4,5-bisphosphate) + H2O = 1D-myo-inositol 1,4,5-trisphosphate + a 1,2-diacyl-sn-glycerol + H(+)</text>
        <dbReference type="Rhea" id="RHEA:33179"/>
        <dbReference type="ChEBI" id="CHEBI:15377"/>
        <dbReference type="ChEBI" id="CHEBI:15378"/>
        <dbReference type="ChEBI" id="CHEBI:17815"/>
        <dbReference type="ChEBI" id="CHEBI:58456"/>
        <dbReference type="ChEBI" id="CHEBI:203600"/>
        <dbReference type="EC" id="3.1.4.11"/>
    </reaction>
</comment>
<keyword evidence="5" id="KW-0807">Transducer</keyword>
<dbReference type="PROSITE" id="PS50007">
    <property type="entry name" value="PIPLC_X_DOMAIN"/>
    <property type="match status" value="1"/>
</dbReference>
<dbReference type="CDD" id="cd08598">
    <property type="entry name" value="PI-PLC1c_yeast"/>
    <property type="match status" value="1"/>
</dbReference>
<evidence type="ECO:0000256" key="5">
    <source>
        <dbReference type="ARBA" id="ARBA00023224"/>
    </source>
</evidence>
<keyword evidence="11" id="KW-1185">Reference proteome</keyword>
<dbReference type="SMART" id="SM00148">
    <property type="entry name" value="PLCXc"/>
    <property type="match status" value="1"/>
</dbReference>
<feature type="region of interest" description="Disordered" evidence="7">
    <location>
        <begin position="733"/>
        <end position="776"/>
    </location>
</feature>
<dbReference type="CDD" id="cd13360">
    <property type="entry name" value="PH_PLC_fungal"/>
    <property type="match status" value="1"/>
</dbReference>
<keyword evidence="2 6" id="KW-0378">Hydrolase</keyword>
<dbReference type="InterPro" id="IPR011992">
    <property type="entry name" value="EF-hand-dom_pair"/>
</dbReference>
<evidence type="ECO:0000256" key="2">
    <source>
        <dbReference type="ARBA" id="ARBA00022801"/>
    </source>
</evidence>
<evidence type="ECO:0000313" key="11">
    <source>
        <dbReference type="Proteomes" id="UP000504636"/>
    </source>
</evidence>
<dbReference type="SUPFAM" id="SSF50729">
    <property type="entry name" value="PH domain-like"/>
    <property type="match status" value="1"/>
</dbReference>
<dbReference type="FunFam" id="3.20.20.190:FF:000049">
    <property type="entry name" value="Phosphoinositide phospholipase C"/>
    <property type="match status" value="1"/>
</dbReference>
<keyword evidence="3 6" id="KW-0442">Lipid degradation</keyword>
<feature type="compositionally biased region" description="Basic and acidic residues" evidence="7">
    <location>
        <begin position="11"/>
        <end position="21"/>
    </location>
</feature>
<dbReference type="CDD" id="cd16207">
    <property type="entry name" value="EFh_ScPlc1p_like"/>
    <property type="match status" value="1"/>
</dbReference>
<feature type="region of interest" description="Disordered" evidence="7">
    <location>
        <begin position="1090"/>
        <end position="1150"/>
    </location>
</feature>
<dbReference type="InterPro" id="IPR000909">
    <property type="entry name" value="PLipase_C_PInositol-sp_X_dom"/>
</dbReference>
<evidence type="ECO:0000256" key="4">
    <source>
        <dbReference type="ARBA" id="ARBA00023098"/>
    </source>
</evidence>
<evidence type="ECO:0000313" key="12">
    <source>
        <dbReference type="RefSeq" id="XP_033583921.1"/>
    </source>
</evidence>
<name>A0A6A6Z9R6_9PEZI</name>
<feature type="region of interest" description="Disordered" evidence="7">
    <location>
        <begin position="1"/>
        <end position="38"/>
    </location>
</feature>
<dbReference type="InterPro" id="IPR037755">
    <property type="entry name" value="Plc1_PH"/>
</dbReference>
<organism evidence="10">
    <name type="scientific">Mytilinidion resinicola</name>
    <dbReference type="NCBI Taxonomy" id="574789"/>
    <lineage>
        <taxon>Eukaryota</taxon>
        <taxon>Fungi</taxon>
        <taxon>Dikarya</taxon>
        <taxon>Ascomycota</taxon>
        <taxon>Pezizomycotina</taxon>
        <taxon>Dothideomycetes</taxon>
        <taxon>Pleosporomycetidae</taxon>
        <taxon>Mytilinidiales</taxon>
        <taxon>Mytilinidiaceae</taxon>
        <taxon>Mytilinidion</taxon>
    </lineage>
</organism>
<dbReference type="InterPro" id="IPR001192">
    <property type="entry name" value="PI-PLC_fam"/>
</dbReference>
<dbReference type="PANTHER" id="PTHR10336">
    <property type="entry name" value="PHOSPHOINOSITIDE-SPECIFIC PHOSPHOLIPASE C FAMILY PROTEIN"/>
    <property type="match status" value="1"/>
</dbReference>
<dbReference type="SUPFAM" id="SSF51695">
    <property type="entry name" value="PLC-like phosphodiesterases"/>
    <property type="match status" value="1"/>
</dbReference>
<feature type="compositionally biased region" description="Basic and acidic residues" evidence="7">
    <location>
        <begin position="1122"/>
        <end position="1138"/>
    </location>
</feature>
<evidence type="ECO:0000256" key="3">
    <source>
        <dbReference type="ARBA" id="ARBA00022963"/>
    </source>
</evidence>
<dbReference type="PRINTS" id="PR00390">
    <property type="entry name" value="PHPHLIPASEC"/>
</dbReference>
<dbReference type="Pfam" id="PF00388">
    <property type="entry name" value="PI-PLC-X"/>
    <property type="match status" value="1"/>
</dbReference>
<feature type="domain" description="PI-PLC Y-box" evidence="9">
    <location>
        <begin position="784"/>
        <end position="903"/>
    </location>
</feature>
<reference evidence="12" key="2">
    <citation type="submission" date="2020-04" db="EMBL/GenBank/DDBJ databases">
        <authorList>
            <consortium name="NCBI Genome Project"/>
        </authorList>
    </citation>
    <scope>NUCLEOTIDE SEQUENCE</scope>
    <source>
        <strain evidence="12">CBS 304.34</strain>
    </source>
</reference>
<dbReference type="Gene3D" id="2.30.29.30">
    <property type="entry name" value="Pleckstrin-homology domain (PH domain)/Phosphotyrosine-binding domain (PTB)"/>
    <property type="match status" value="1"/>
</dbReference>
<reference evidence="10 12" key="1">
    <citation type="journal article" date="2020" name="Stud. Mycol.">
        <title>101 Dothideomycetes genomes: a test case for predicting lifestyles and emergence of pathogens.</title>
        <authorList>
            <person name="Haridas S."/>
            <person name="Albert R."/>
            <person name="Binder M."/>
            <person name="Bloem J."/>
            <person name="Labutti K."/>
            <person name="Salamov A."/>
            <person name="Andreopoulos B."/>
            <person name="Baker S."/>
            <person name="Barry K."/>
            <person name="Bills G."/>
            <person name="Bluhm B."/>
            <person name="Cannon C."/>
            <person name="Castanera R."/>
            <person name="Culley D."/>
            <person name="Daum C."/>
            <person name="Ezra D."/>
            <person name="Gonzalez J."/>
            <person name="Henrissat B."/>
            <person name="Kuo A."/>
            <person name="Liang C."/>
            <person name="Lipzen A."/>
            <person name="Lutzoni F."/>
            <person name="Magnuson J."/>
            <person name="Mondo S."/>
            <person name="Nolan M."/>
            <person name="Ohm R."/>
            <person name="Pangilinan J."/>
            <person name="Park H.-J."/>
            <person name="Ramirez L."/>
            <person name="Alfaro M."/>
            <person name="Sun H."/>
            <person name="Tritt A."/>
            <person name="Yoshinaga Y."/>
            <person name="Zwiers L.-H."/>
            <person name="Turgeon B."/>
            <person name="Goodwin S."/>
            <person name="Spatafora J."/>
            <person name="Crous P."/>
            <person name="Grigoriev I."/>
        </authorList>
    </citation>
    <scope>NUCLEOTIDE SEQUENCE</scope>
    <source>
        <strain evidence="10 12">CBS 304.34</strain>
    </source>
</reference>
<gene>
    <name evidence="10 12" type="ORF">BDZ99DRAFT_513222</name>
</gene>
<dbReference type="Pfam" id="PF00387">
    <property type="entry name" value="PI-PLC-Y"/>
    <property type="match status" value="1"/>
</dbReference>
<dbReference type="PROSITE" id="PS50008">
    <property type="entry name" value="PIPLC_Y_DOMAIN"/>
    <property type="match status" value="1"/>
</dbReference>
<dbReference type="GO" id="GO:0051209">
    <property type="term" value="P:release of sequestered calcium ion into cytosol"/>
    <property type="evidence" value="ECO:0007669"/>
    <property type="project" value="TreeGrafter"/>
</dbReference>
<dbReference type="GO" id="GO:0048015">
    <property type="term" value="P:phosphatidylinositol-mediated signaling"/>
    <property type="evidence" value="ECO:0007669"/>
    <property type="project" value="TreeGrafter"/>
</dbReference>
<evidence type="ECO:0000259" key="8">
    <source>
        <dbReference type="PROSITE" id="PS50004"/>
    </source>
</evidence>
<reference evidence="12" key="3">
    <citation type="submission" date="2025-04" db="UniProtKB">
        <authorList>
            <consortium name="RefSeq"/>
        </authorList>
    </citation>
    <scope>IDENTIFICATION</scope>
    <source>
        <strain evidence="12">CBS 304.34</strain>
    </source>
</reference>